<feature type="domain" description="Amine oxidase" evidence="3">
    <location>
        <begin position="351"/>
        <end position="683"/>
    </location>
</feature>
<dbReference type="InterPro" id="IPR002347">
    <property type="entry name" value="SDR_fam"/>
</dbReference>
<sequence length="706" mass="76818">MYDCKGKVVVVTGAARGIGQAVSVKFAELGAIVVLADIQLAPQEETVPDLKRKGLSAYAFQCDVTSDESVAAFATSVLQSAGVPDIVYNNAVLVRSGGVLDASPDNIRHELDVNVLGYLRMAQAFLPHMISRGEGWVVNMALPNAFISPPIVANNLLGYYTTKGAEVSMSYCMATLLRPRDIKVSVVFPDLTYTDLVYELKGNASDEFHRGFVNLVTTQSRSADLLAGRIVDKLVSTEGYVVNVSDGFEESLKAWLPYFAGGELDSHIYKCNRVTLLTLPTRIICLEKFTLHHDVKQTVETITDFSNEAEGQAYSKFATLATKFVGLSMPSMFVPPTTPVDLSAHPEIAQAVEFAAKNSSLEVVEQYFKNPTVQVAILRFVTEVQLAHPKTPGTGVMAYMAIGLLHKYGLAIPQGGGSAFIAAVIHAIEAHRGKVRLNTEIIKIVAENGRAIGARTRAGEIHARKAIVAQIHPHILDRLVDGLDPEVTIPAKETRLSEYTLFVIHAAIESPLRFRAGGVANKVVMNTICPGSVESLLKSYEEIDQGKIPEDLIIRASIIANADQTRAPPGKSLLHAVVMVRADNAEVGFYGWDAIKNEVIYKVFRYLSKYVEDLTLDQIRGYYAVTPLDYEHDTSSFQRGDICGLSMAFDQMAGSRPTLALAQYRVPGVNGLYLAGPFMHLGGGVWGGGRPVAMRVLEDLGIKFKL</sequence>
<dbReference type="GO" id="GO:0016616">
    <property type="term" value="F:oxidoreductase activity, acting on the CH-OH group of donors, NAD or NADP as acceptor"/>
    <property type="evidence" value="ECO:0007669"/>
    <property type="project" value="TreeGrafter"/>
</dbReference>
<dbReference type="Gene3D" id="3.40.50.720">
    <property type="entry name" value="NAD(P)-binding Rossmann-like Domain"/>
    <property type="match status" value="1"/>
</dbReference>
<evidence type="ECO:0000313" key="5">
    <source>
        <dbReference type="Proteomes" id="UP000030753"/>
    </source>
</evidence>
<accession>W9J5H3</accession>
<dbReference type="InterPro" id="IPR036188">
    <property type="entry name" value="FAD/NAD-bd_sf"/>
</dbReference>
<dbReference type="HOGENOM" id="CLU_390808_0_0_1"/>
<dbReference type="SUPFAM" id="SSF51905">
    <property type="entry name" value="FAD/NAD(P)-binding domain"/>
    <property type="match status" value="1"/>
</dbReference>
<evidence type="ECO:0000256" key="2">
    <source>
        <dbReference type="ARBA" id="ARBA00023002"/>
    </source>
</evidence>
<name>W9J5H3_FUSOX</name>
<dbReference type="PANTHER" id="PTHR24322">
    <property type="entry name" value="PKSB"/>
    <property type="match status" value="1"/>
</dbReference>
<dbReference type="Gene3D" id="3.50.50.60">
    <property type="entry name" value="FAD/NAD(P)-binding domain"/>
    <property type="match status" value="1"/>
</dbReference>
<dbReference type="InterPro" id="IPR002937">
    <property type="entry name" value="Amino_oxidase"/>
</dbReference>
<organism evidence="4 5">
    <name type="scientific">Fusarium oxysporum NRRL 32931</name>
    <dbReference type="NCBI Taxonomy" id="660029"/>
    <lineage>
        <taxon>Eukaryota</taxon>
        <taxon>Fungi</taxon>
        <taxon>Dikarya</taxon>
        <taxon>Ascomycota</taxon>
        <taxon>Pezizomycotina</taxon>
        <taxon>Sordariomycetes</taxon>
        <taxon>Hypocreomycetidae</taxon>
        <taxon>Hypocreales</taxon>
        <taxon>Nectriaceae</taxon>
        <taxon>Fusarium</taxon>
        <taxon>Fusarium oxysporum species complex</taxon>
    </lineage>
</organism>
<gene>
    <name evidence="4" type="ORF">FOYG_03971</name>
</gene>
<keyword evidence="2" id="KW-0560">Oxidoreductase</keyword>
<proteinExistence type="inferred from homology"/>
<dbReference type="PANTHER" id="PTHR24322:SF736">
    <property type="entry name" value="RETINOL DEHYDROGENASE 10"/>
    <property type="match status" value="1"/>
</dbReference>
<dbReference type="Pfam" id="PF01593">
    <property type="entry name" value="Amino_oxidase"/>
    <property type="match status" value="1"/>
</dbReference>
<dbReference type="Proteomes" id="UP000030753">
    <property type="component" value="Unassembled WGS sequence"/>
</dbReference>
<evidence type="ECO:0000259" key="3">
    <source>
        <dbReference type="Pfam" id="PF01593"/>
    </source>
</evidence>
<dbReference type="OrthoDB" id="5840532at2759"/>
<evidence type="ECO:0000256" key="1">
    <source>
        <dbReference type="ARBA" id="ARBA00006484"/>
    </source>
</evidence>
<dbReference type="GO" id="GO:0005811">
    <property type="term" value="C:lipid droplet"/>
    <property type="evidence" value="ECO:0007669"/>
    <property type="project" value="TreeGrafter"/>
</dbReference>
<comment type="similarity">
    <text evidence="1">Belongs to the short-chain dehydrogenases/reductases (SDR) family.</text>
</comment>
<protein>
    <recommendedName>
        <fullName evidence="3">Amine oxidase domain-containing protein</fullName>
    </recommendedName>
</protein>
<dbReference type="EMBL" id="JH717840">
    <property type="protein sequence ID" value="EWZ00060.1"/>
    <property type="molecule type" value="Genomic_DNA"/>
</dbReference>
<dbReference type="InterPro" id="IPR036291">
    <property type="entry name" value="NAD(P)-bd_dom_sf"/>
</dbReference>
<dbReference type="AlphaFoldDB" id="W9J5H3"/>
<dbReference type="SUPFAM" id="SSF51735">
    <property type="entry name" value="NAD(P)-binding Rossmann-fold domains"/>
    <property type="match status" value="1"/>
</dbReference>
<dbReference type="PRINTS" id="PR00081">
    <property type="entry name" value="GDHRDH"/>
</dbReference>
<dbReference type="CDD" id="cd05233">
    <property type="entry name" value="SDR_c"/>
    <property type="match status" value="1"/>
</dbReference>
<reference evidence="4 5" key="1">
    <citation type="submission" date="2011-06" db="EMBL/GenBank/DDBJ databases">
        <title>The Genome Sequence of Fusarium oxysporum FOSC 3-a.</title>
        <authorList>
            <consortium name="The Broad Institute Genome Sequencing Platform"/>
            <person name="Ma L.-J."/>
            <person name="Gale L.R."/>
            <person name="Schwartz D.C."/>
            <person name="Zhou S."/>
            <person name="Corby-Kistler H."/>
            <person name="Young S.K."/>
            <person name="Zeng Q."/>
            <person name="Gargeya S."/>
            <person name="Fitzgerald M."/>
            <person name="Haas B."/>
            <person name="Abouelleil A."/>
            <person name="Alvarado L."/>
            <person name="Arachchi H.M."/>
            <person name="Berlin A."/>
            <person name="Brown A."/>
            <person name="Chapman S.B."/>
            <person name="Chen Z."/>
            <person name="Dunbar C."/>
            <person name="Freedman E."/>
            <person name="Gearin G."/>
            <person name="Gellesch M."/>
            <person name="Goldberg J."/>
            <person name="Griggs A."/>
            <person name="Gujja S."/>
            <person name="Heiman D."/>
            <person name="Howarth C."/>
            <person name="Larson L."/>
            <person name="Lui A."/>
            <person name="MacDonald P.J.P."/>
            <person name="Mehta T."/>
            <person name="Montmayeur A."/>
            <person name="Murphy C."/>
            <person name="Neiman D."/>
            <person name="Pearson M."/>
            <person name="Priest M."/>
            <person name="Roberts A."/>
            <person name="Saif S."/>
            <person name="Shea T."/>
            <person name="Shenoy N."/>
            <person name="Sisk P."/>
            <person name="Stolte C."/>
            <person name="Sykes S."/>
            <person name="Wortman J."/>
            <person name="Nusbaum C."/>
            <person name="Birren B."/>
        </authorList>
    </citation>
    <scope>NUCLEOTIDE SEQUENCE [LARGE SCALE GENOMIC DNA]</scope>
    <source>
        <strain evidence="5">FOSC 3-a</strain>
    </source>
</reference>
<evidence type="ECO:0000313" key="4">
    <source>
        <dbReference type="EMBL" id="EWZ00060.1"/>
    </source>
</evidence>
<dbReference type="Pfam" id="PF00106">
    <property type="entry name" value="adh_short"/>
    <property type="match status" value="1"/>
</dbReference>